<feature type="transmembrane region" description="Helical" evidence="1">
    <location>
        <begin position="118"/>
        <end position="141"/>
    </location>
</feature>
<feature type="transmembrane region" description="Helical" evidence="1">
    <location>
        <begin position="46"/>
        <end position="68"/>
    </location>
</feature>
<protein>
    <submittedName>
        <fullName evidence="2">Uncharacterized protein</fullName>
    </submittedName>
</protein>
<organism evidence="2 3">
    <name type="scientific">Cyanobacterium aponinum 0216</name>
    <dbReference type="NCBI Taxonomy" id="2676140"/>
    <lineage>
        <taxon>Bacteria</taxon>
        <taxon>Bacillati</taxon>
        <taxon>Cyanobacteriota</taxon>
        <taxon>Cyanophyceae</taxon>
        <taxon>Oscillatoriophycideae</taxon>
        <taxon>Chroococcales</taxon>
        <taxon>Geminocystaceae</taxon>
        <taxon>Cyanobacterium</taxon>
    </lineage>
</organism>
<keyword evidence="1" id="KW-0812">Transmembrane</keyword>
<feature type="transmembrane region" description="Helical" evidence="1">
    <location>
        <begin position="89"/>
        <end position="106"/>
    </location>
</feature>
<dbReference type="Proteomes" id="UP000437131">
    <property type="component" value="Unassembled WGS sequence"/>
</dbReference>
<accession>A0A844GWI9</accession>
<gene>
    <name evidence="2" type="ORF">GGC33_16640</name>
</gene>
<dbReference type="NCBIfam" id="NF038305">
    <property type="entry name" value="HpsJ_fam"/>
    <property type="match status" value="1"/>
</dbReference>
<evidence type="ECO:0000313" key="3">
    <source>
        <dbReference type="Proteomes" id="UP000437131"/>
    </source>
</evidence>
<evidence type="ECO:0000313" key="2">
    <source>
        <dbReference type="EMBL" id="MTF40540.1"/>
    </source>
</evidence>
<keyword evidence="1" id="KW-0472">Membrane</keyword>
<dbReference type="InterPro" id="IPR047709">
    <property type="entry name" value="HpsJ-like"/>
</dbReference>
<comment type="caution">
    <text evidence="2">The sequence shown here is derived from an EMBL/GenBank/DDBJ whole genome shotgun (WGS) entry which is preliminary data.</text>
</comment>
<sequence>MTQFNQENINPTYSDYPEDNSDYQAKLTQKVDKLGNFSLNMLRSLVLWRLIGYGFLVLFALDVVAIVVPPNFLNPQWEFQILGEIVERVAIPFIALLLIFFGGNYLRKGWEYLVLTSLSWLSLIVGVLFILAVPLGVINTIRIDAQATTRLTEQTNQRLEILKQVETKLKDVNSREEMQVLISQLSNNNAPTIENDQQLTEAKQRLGEFITSSRNQLSTQTDLANNQRRKSLIKQSVKWNLGALISGILFVMTWQMTKWARQKVE</sequence>
<feature type="transmembrane region" description="Helical" evidence="1">
    <location>
        <begin position="237"/>
        <end position="256"/>
    </location>
</feature>
<dbReference type="RefSeq" id="WP_155084664.1">
    <property type="nucleotide sequence ID" value="NZ_WMIA01000033.1"/>
</dbReference>
<evidence type="ECO:0000256" key="1">
    <source>
        <dbReference type="SAM" id="Phobius"/>
    </source>
</evidence>
<dbReference type="EMBL" id="WMIA01000033">
    <property type="protein sequence ID" value="MTF40540.1"/>
    <property type="molecule type" value="Genomic_DNA"/>
</dbReference>
<name>A0A844GWI9_9CHRO</name>
<proteinExistence type="predicted"/>
<dbReference type="AlphaFoldDB" id="A0A844GWI9"/>
<reference evidence="2 3" key="1">
    <citation type="submission" date="2019-11" db="EMBL/GenBank/DDBJ databases">
        <title>Isolation of a new High Light Tolerant Cyanobacteria.</title>
        <authorList>
            <person name="Dobson Z."/>
            <person name="Vaughn N."/>
            <person name="Vaughn M."/>
            <person name="Fromme P."/>
            <person name="Mazor Y."/>
        </authorList>
    </citation>
    <scope>NUCLEOTIDE SEQUENCE [LARGE SCALE GENOMIC DNA]</scope>
    <source>
        <strain evidence="2 3">0216</strain>
    </source>
</reference>
<keyword evidence="1" id="KW-1133">Transmembrane helix</keyword>